<feature type="domain" description="Metallo-beta-lactamase" evidence="9">
    <location>
        <begin position="52"/>
        <end position="110"/>
    </location>
</feature>
<dbReference type="EMBL" id="BRXX01000271">
    <property type="protein sequence ID" value="GMI01835.1"/>
    <property type="molecule type" value="Genomic_DNA"/>
</dbReference>
<dbReference type="GO" id="GO:0046872">
    <property type="term" value="F:metal ion binding"/>
    <property type="evidence" value="ECO:0007669"/>
    <property type="project" value="UniProtKB-KW"/>
</dbReference>
<evidence type="ECO:0000256" key="3">
    <source>
        <dbReference type="ARBA" id="ARBA00022694"/>
    </source>
</evidence>
<evidence type="ECO:0000256" key="6">
    <source>
        <dbReference type="ARBA" id="ARBA00022759"/>
    </source>
</evidence>
<keyword evidence="6" id="KW-0255">Endonuclease</keyword>
<dbReference type="CDD" id="cd07717">
    <property type="entry name" value="RNaseZ_ZiPD-like_MBL-fold"/>
    <property type="match status" value="1"/>
</dbReference>
<keyword evidence="7" id="KW-0378">Hydrolase</keyword>
<dbReference type="InterPro" id="IPR036866">
    <property type="entry name" value="RibonucZ/Hydroxyglut_hydro"/>
</dbReference>
<comment type="subunit">
    <text evidence="2">Homodimer.</text>
</comment>
<name>A0A9W7C2Z9_9STRA</name>
<evidence type="ECO:0000313" key="10">
    <source>
        <dbReference type="EMBL" id="GMI01835.1"/>
    </source>
</evidence>
<dbReference type="Proteomes" id="UP001165160">
    <property type="component" value="Unassembled WGS sequence"/>
</dbReference>
<reference evidence="11" key="1">
    <citation type="journal article" date="2023" name="Commun. Biol.">
        <title>Genome analysis of Parmales, the sister group of diatoms, reveals the evolutionary specialization of diatoms from phago-mixotrophs to photoautotrophs.</title>
        <authorList>
            <person name="Ban H."/>
            <person name="Sato S."/>
            <person name="Yoshikawa S."/>
            <person name="Yamada K."/>
            <person name="Nakamura Y."/>
            <person name="Ichinomiya M."/>
            <person name="Sato N."/>
            <person name="Blanc-Mathieu R."/>
            <person name="Endo H."/>
            <person name="Kuwata A."/>
            <person name="Ogata H."/>
        </authorList>
    </citation>
    <scope>NUCLEOTIDE SEQUENCE [LARGE SCALE GENOMIC DNA]</scope>
    <source>
        <strain evidence="11">NIES 3699</strain>
    </source>
</reference>
<keyword evidence="4" id="KW-0540">Nuclease</keyword>
<keyword evidence="8" id="KW-0862">Zinc</keyword>
<accession>A0A9W7C2Z9</accession>
<dbReference type="InterPro" id="IPR013471">
    <property type="entry name" value="RNase_Z/BN"/>
</dbReference>
<proteinExistence type="inferred from homology"/>
<dbReference type="GO" id="GO:0005634">
    <property type="term" value="C:nucleus"/>
    <property type="evidence" value="ECO:0007669"/>
    <property type="project" value="TreeGrafter"/>
</dbReference>
<dbReference type="PANTHER" id="PTHR46018:SF2">
    <property type="entry name" value="ZINC PHOSPHODIESTERASE ELAC PROTEIN 1"/>
    <property type="match status" value="1"/>
</dbReference>
<dbReference type="Pfam" id="PF00753">
    <property type="entry name" value="Lactamase_B"/>
    <property type="match status" value="1"/>
</dbReference>
<keyword evidence="5" id="KW-0479">Metal-binding</keyword>
<protein>
    <recommendedName>
        <fullName evidence="9">Metallo-beta-lactamase domain-containing protein</fullName>
    </recommendedName>
</protein>
<comment type="cofactor">
    <cofactor evidence="1">
        <name>Zn(2+)</name>
        <dbReference type="ChEBI" id="CHEBI:29105"/>
    </cofactor>
</comment>
<dbReference type="PANTHER" id="PTHR46018">
    <property type="entry name" value="ZINC PHOSPHODIESTERASE ELAC PROTEIN 1"/>
    <property type="match status" value="1"/>
</dbReference>
<evidence type="ECO:0000256" key="2">
    <source>
        <dbReference type="ARBA" id="ARBA00011738"/>
    </source>
</evidence>
<dbReference type="InterPro" id="IPR001279">
    <property type="entry name" value="Metallo-B-lactamas"/>
</dbReference>
<gene>
    <name evidence="10" type="ORF">TrVE_jg3610</name>
</gene>
<evidence type="ECO:0000256" key="1">
    <source>
        <dbReference type="ARBA" id="ARBA00001947"/>
    </source>
</evidence>
<evidence type="ECO:0000256" key="5">
    <source>
        <dbReference type="ARBA" id="ARBA00022723"/>
    </source>
</evidence>
<dbReference type="SUPFAM" id="SSF56281">
    <property type="entry name" value="Metallo-hydrolase/oxidoreductase"/>
    <property type="match status" value="1"/>
</dbReference>
<evidence type="ECO:0000256" key="7">
    <source>
        <dbReference type="ARBA" id="ARBA00022801"/>
    </source>
</evidence>
<evidence type="ECO:0000259" key="9">
    <source>
        <dbReference type="Pfam" id="PF00753"/>
    </source>
</evidence>
<evidence type="ECO:0000256" key="4">
    <source>
        <dbReference type="ARBA" id="ARBA00022722"/>
    </source>
</evidence>
<comment type="caution">
    <text evidence="10">The sequence shown here is derived from an EMBL/GenBank/DDBJ whole genome shotgun (WGS) entry which is preliminary data.</text>
</comment>
<organism evidence="10 11">
    <name type="scientific">Triparma verrucosa</name>
    <dbReference type="NCBI Taxonomy" id="1606542"/>
    <lineage>
        <taxon>Eukaryota</taxon>
        <taxon>Sar</taxon>
        <taxon>Stramenopiles</taxon>
        <taxon>Ochrophyta</taxon>
        <taxon>Bolidophyceae</taxon>
        <taxon>Parmales</taxon>
        <taxon>Triparmaceae</taxon>
        <taxon>Triparma</taxon>
    </lineage>
</organism>
<keyword evidence="11" id="KW-1185">Reference proteome</keyword>
<evidence type="ECO:0000256" key="8">
    <source>
        <dbReference type="ARBA" id="ARBA00022833"/>
    </source>
</evidence>
<evidence type="ECO:0000313" key="11">
    <source>
        <dbReference type="Proteomes" id="UP001165160"/>
    </source>
</evidence>
<dbReference type="GO" id="GO:0042781">
    <property type="term" value="F:3'-tRNA processing endoribonuclease activity"/>
    <property type="evidence" value="ECO:0007669"/>
    <property type="project" value="TreeGrafter"/>
</dbReference>
<dbReference type="Gene3D" id="3.60.15.10">
    <property type="entry name" value="Ribonuclease Z/Hydroxyacylglutathione hydrolase-like"/>
    <property type="match status" value="1"/>
</dbReference>
<keyword evidence="3" id="KW-0819">tRNA processing</keyword>
<sequence length="469" mass="52252">MPNPAYQPPLLTAEEERSIRSQHPCLQSLPPSDLDVVFLGTASCSPSITRGVSCTALRLNWRSGGIHLFDCGESTQLQLQRSPDVRPGKVNKIFLTHSHGDHTFGLPGLLCLIGQDRPRTAEPIDIYGPEGLREWLRVTVRWSCSRICPNYRVHELKGLPMAPGWRRLNGGGYRYNPLPMKDRVYKRTESLEIKDDPMSYVSFVERSEGLDCNENYGEVEGGKDIMPDWNHPENSRNAPVWEVVTDGDLRVSASVMSHGVPCVGYVCKEIDRPGRLKNEIAMPILQRNIEGLKKQGVRDPMKVMGFLKELGVGESFEFPDGTVLKSEDIVEEPRKGRKVVICGDTCDAGALAKLSEGADLLVHEATNSYLKGMDVGTSYREVQIETMRHGHSTPQMAAEFAKNIKAKRLALNHFSPRYKGDCSDDSLMTSRRIERQAIEHAGGLTKTEVIAAWDFMVLPVPIVRGTDSN</sequence>
<dbReference type="HAMAP" id="MF_01818">
    <property type="entry name" value="RNase_Z_BN"/>
    <property type="match status" value="1"/>
</dbReference>
<dbReference type="AlphaFoldDB" id="A0A9W7C2Z9"/>